<proteinExistence type="predicted"/>
<keyword evidence="1" id="KW-0472">Membrane</keyword>
<reference evidence="2 3" key="1">
    <citation type="journal article" date="2020" name="Int. J. Syst. Evol. Microbiol.">
        <title>Novel acetic acid bacteria from cider fermentations: Acetobacter conturbans sp. nov. and Acetobacter fallax sp. nov.</title>
        <authorList>
            <person name="Sombolestani A.S."/>
            <person name="Cleenwerck I."/>
            <person name="Cnockaert M."/>
            <person name="Borremans W."/>
            <person name="Wieme A.D."/>
            <person name="De Vuyst L."/>
            <person name="Vandamme P."/>
        </authorList>
    </citation>
    <scope>NUCLEOTIDE SEQUENCE [LARGE SCALE GENOMIC DNA]</scope>
    <source>
        <strain evidence="2 3">LMG 30640</strain>
    </source>
</reference>
<gene>
    <name evidence="2" type="ORF">GOB93_15545</name>
</gene>
<organism evidence="2 3">
    <name type="scientific">Acetobacter musti</name>
    <dbReference type="NCBI Taxonomy" id="864732"/>
    <lineage>
        <taxon>Bacteria</taxon>
        <taxon>Pseudomonadati</taxon>
        <taxon>Pseudomonadota</taxon>
        <taxon>Alphaproteobacteria</taxon>
        <taxon>Acetobacterales</taxon>
        <taxon>Acetobacteraceae</taxon>
        <taxon>Acetobacter</taxon>
    </lineage>
</organism>
<feature type="transmembrane region" description="Helical" evidence="1">
    <location>
        <begin position="20"/>
        <end position="38"/>
    </location>
</feature>
<keyword evidence="1" id="KW-1133">Transmembrane helix</keyword>
<feature type="transmembrane region" description="Helical" evidence="1">
    <location>
        <begin position="196"/>
        <end position="216"/>
    </location>
</feature>
<accession>A0ABX0JVN9</accession>
<feature type="transmembrane region" description="Helical" evidence="1">
    <location>
        <begin position="166"/>
        <end position="184"/>
    </location>
</feature>
<feature type="transmembrane region" description="Helical" evidence="1">
    <location>
        <begin position="99"/>
        <end position="122"/>
    </location>
</feature>
<keyword evidence="3" id="KW-1185">Reference proteome</keyword>
<sequence>MYSALVNNFLMEGRTVKQAIATEYLLFLFLYLYCRYLAPRHRALTEAFIYAFALPFSVLLTLMSAVFILDGRTTSPPKDLLAFAQWIIDFVADPISEMFALAGVVFCVGLLQAVVFFIQFLFGICRSPAEWPAFVVWGFLIFGKLPPSRAPFVCLTEAAVTLAAKGFVAVSGAMSAVVLLAVVFPSERIMRGFSNGYLLLGAFLAAISFSGMAAFLELCVSIYSAETQQALWDWASGPFPKVARFADVTMSKWLFEKAARIKGCIPQRLRRLPGNVKHLGIRNL</sequence>
<evidence type="ECO:0000313" key="3">
    <source>
        <dbReference type="Proteomes" id="UP000635278"/>
    </source>
</evidence>
<protein>
    <submittedName>
        <fullName evidence="2">Uncharacterized protein</fullName>
    </submittedName>
</protein>
<dbReference type="Proteomes" id="UP000635278">
    <property type="component" value="Unassembled WGS sequence"/>
</dbReference>
<dbReference type="EMBL" id="WOTB01000025">
    <property type="protein sequence ID" value="NHN86045.1"/>
    <property type="molecule type" value="Genomic_DNA"/>
</dbReference>
<feature type="transmembrane region" description="Helical" evidence="1">
    <location>
        <begin position="47"/>
        <end position="69"/>
    </location>
</feature>
<keyword evidence="1" id="KW-0812">Transmembrane</keyword>
<name>A0ABX0JVN9_9PROT</name>
<feature type="transmembrane region" description="Helical" evidence="1">
    <location>
        <begin position="129"/>
        <end position="146"/>
    </location>
</feature>
<evidence type="ECO:0000313" key="2">
    <source>
        <dbReference type="EMBL" id="NHN86045.1"/>
    </source>
</evidence>
<comment type="caution">
    <text evidence="2">The sequence shown here is derived from an EMBL/GenBank/DDBJ whole genome shotgun (WGS) entry which is preliminary data.</text>
</comment>
<evidence type="ECO:0000256" key="1">
    <source>
        <dbReference type="SAM" id="Phobius"/>
    </source>
</evidence>